<dbReference type="InterPro" id="IPR004827">
    <property type="entry name" value="bZIP"/>
</dbReference>
<evidence type="ECO:0000256" key="3">
    <source>
        <dbReference type="ARBA" id="ARBA00023163"/>
    </source>
</evidence>
<feature type="compositionally biased region" description="Basic and acidic residues" evidence="4">
    <location>
        <begin position="73"/>
        <end position="82"/>
    </location>
</feature>
<gene>
    <name evidence="6" type="ORF">A1O3_05442</name>
</gene>
<name>W9Y547_9EURO</name>
<feature type="compositionally biased region" description="Low complexity" evidence="4">
    <location>
        <begin position="158"/>
        <end position="173"/>
    </location>
</feature>
<evidence type="ECO:0000256" key="4">
    <source>
        <dbReference type="SAM" id="MobiDB-lite"/>
    </source>
</evidence>
<feature type="compositionally biased region" description="Polar residues" evidence="4">
    <location>
        <begin position="310"/>
        <end position="322"/>
    </location>
</feature>
<feature type="region of interest" description="Disordered" evidence="4">
    <location>
        <begin position="310"/>
        <end position="346"/>
    </location>
</feature>
<dbReference type="GeneID" id="19169555"/>
<dbReference type="EMBL" id="AMGY01000004">
    <property type="protein sequence ID" value="EXJ84770.1"/>
    <property type="molecule type" value="Genomic_DNA"/>
</dbReference>
<dbReference type="RefSeq" id="XP_007733755.1">
    <property type="nucleotide sequence ID" value="XM_007735565.1"/>
</dbReference>
<dbReference type="PANTHER" id="PTHR23351">
    <property type="entry name" value="FOS TRANSCRIPTION FACTOR-RELATED"/>
    <property type="match status" value="1"/>
</dbReference>
<feature type="compositionally biased region" description="Basic and acidic residues" evidence="4">
    <location>
        <begin position="197"/>
        <end position="206"/>
    </location>
</feature>
<protein>
    <recommendedName>
        <fullName evidence="5">BZIP domain-containing protein</fullName>
    </recommendedName>
</protein>
<feature type="region of interest" description="Disordered" evidence="4">
    <location>
        <begin position="28"/>
        <end position="87"/>
    </location>
</feature>
<dbReference type="PANTHER" id="PTHR23351:SF24">
    <property type="entry name" value="ACTIVATING TRANSCRIPTION FACTOR 3-RELATED"/>
    <property type="match status" value="1"/>
</dbReference>
<reference evidence="6 7" key="1">
    <citation type="submission" date="2013-03" db="EMBL/GenBank/DDBJ databases">
        <title>The Genome Sequence of Capronia epimyces CBS 606.96.</title>
        <authorList>
            <consortium name="The Broad Institute Genomics Platform"/>
            <person name="Cuomo C."/>
            <person name="de Hoog S."/>
            <person name="Gorbushina A."/>
            <person name="Walker B."/>
            <person name="Young S.K."/>
            <person name="Zeng Q."/>
            <person name="Gargeya S."/>
            <person name="Fitzgerald M."/>
            <person name="Haas B."/>
            <person name="Abouelleil A."/>
            <person name="Allen A.W."/>
            <person name="Alvarado L."/>
            <person name="Arachchi H.M."/>
            <person name="Berlin A.M."/>
            <person name="Chapman S.B."/>
            <person name="Gainer-Dewar J."/>
            <person name="Goldberg J."/>
            <person name="Griggs A."/>
            <person name="Gujja S."/>
            <person name="Hansen M."/>
            <person name="Howarth C."/>
            <person name="Imamovic A."/>
            <person name="Ireland A."/>
            <person name="Larimer J."/>
            <person name="McCowan C."/>
            <person name="Murphy C."/>
            <person name="Pearson M."/>
            <person name="Poon T.W."/>
            <person name="Priest M."/>
            <person name="Roberts A."/>
            <person name="Saif S."/>
            <person name="Shea T."/>
            <person name="Sisk P."/>
            <person name="Sykes S."/>
            <person name="Wortman J."/>
            <person name="Nusbaum C."/>
            <person name="Birren B."/>
        </authorList>
    </citation>
    <scope>NUCLEOTIDE SEQUENCE [LARGE SCALE GENOMIC DNA]</scope>
    <source>
        <strain evidence="6 7">CBS 606.96</strain>
    </source>
</reference>
<feature type="domain" description="BZIP" evidence="5">
    <location>
        <begin position="198"/>
        <end position="261"/>
    </location>
</feature>
<dbReference type="SUPFAM" id="SSF57959">
    <property type="entry name" value="Leucine zipper domain"/>
    <property type="match status" value="1"/>
</dbReference>
<evidence type="ECO:0000256" key="1">
    <source>
        <dbReference type="ARBA" id="ARBA00023015"/>
    </source>
</evidence>
<dbReference type="STRING" id="1182542.W9Y547"/>
<keyword evidence="1" id="KW-0805">Transcription regulation</keyword>
<feature type="region of interest" description="Disordered" evidence="4">
    <location>
        <begin position="107"/>
        <end position="206"/>
    </location>
</feature>
<feature type="compositionally biased region" description="Polar residues" evidence="4">
    <location>
        <begin position="107"/>
        <end position="123"/>
    </location>
</feature>
<dbReference type="HOGENOM" id="CLU_811424_0_0_1"/>
<dbReference type="InterPro" id="IPR000837">
    <property type="entry name" value="AP-1"/>
</dbReference>
<feature type="compositionally biased region" description="Low complexity" evidence="4">
    <location>
        <begin position="124"/>
        <end position="133"/>
    </location>
</feature>
<keyword evidence="2" id="KW-0238">DNA-binding</keyword>
<feature type="compositionally biased region" description="Basic and acidic residues" evidence="4">
    <location>
        <begin position="330"/>
        <end position="339"/>
    </location>
</feature>
<dbReference type="CDD" id="cd14687">
    <property type="entry name" value="bZIP_ATF2"/>
    <property type="match status" value="1"/>
</dbReference>
<dbReference type="GO" id="GO:0000981">
    <property type="term" value="F:DNA-binding transcription factor activity, RNA polymerase II-specific"/>
    <property type="evidence" value="ECO:0007669"/>
    <property type="project" value="TreeGrafter"/>
</dbReference>
<proteinExistence type="predicted"/>
<sequence>MTTLSGDTSVVGSISDLDGYTIRNFNNFSSSSSFGPVPDEDFGFDPPQMKPTPLSNYQVYSPPNDLSLNDWPEFGREDDFKPSTDATPLNLDVYEIDKYLTLTLPTGTSTVSKYGQMTPPRSNSTASTDSASDGKPSSKSRVPERRKRTKVASKDPEPATSTSTTTPATNSSSIAGRKRKASRKASISISDMGDSAEEQKRRQSLEKNRLAAAKCRINKKEKTDKLQRDSHEKAVQNAYLKDQVMRMKDEIQQMNAILLAHASCEGCKAPEEIQAHLSHIGNDFFNQHLTMSSQGFGDYPPLDFAELSTMPDNFLSSPSQDHGLNPPLPDFDRSAEFEVHTPLQAD</sequence>
<keyword evidence="3" id="KW-0804">Transcription</keyword>
<dbReference type="Gene3D" id="1.20.5.170">
    <property type="match status" value="1"/>
</dbReference>
<dbReference type="OrthoDB" id="295274at2759"/>
<dbReference type="GO" id="GO:0000978">
    <property type="term" value="F:RNA polymerase II cis-regulatory region sequence-specific DNA binding"/>
    <property type="evidence" value="ECO:0007669"/>
    <property type="project" value="TreeGrafter"/>
</dbReference>
<feature type="compositionally biased region" description="Polar residues" evidence="4">
    <location>
        <begin position="53"/>
        <end position="67"/>
    </location>
</feature>
<dbReference type="eggNOG" id="KOG1414">
    <property type="taxonomic scope" value="Eukaryota"/>
</dbReference>
<evidence type="ECO:0000256" key="2">
    <source>
        <dbReference type="ARBA" id="ARBA00023125"/>
    </source>
</evidence>
<dbReference type="Proteomes" id="UP000019478">
    <property type="component" value="Unassembled WGS sequence"/>
</dbReference>
<comment type="caution">
    <text evidence="6">The sequence shown here is derived from an EMBL/GenBank/DDBJ whole genome shotgun (WGS) entry which is preliminary data.</text>
</comment>
<accession>W9Y547</accession>
<dbReference type="InterPro" id="IPR046347">
    <property type="entry name" value="bZIP_sf"/>
</dbReference>
<evidence type="ECO:0000313" key="6">
    <source>
        <dbReference type="EMBL" id="EXJ84770.1"/>
    </source>
</evidence>
<dbReference type="GO" id="GO:0005634">
    <property type="term" value="C:nucleus"/>
    <property type="evidence" value="ECO:0007669"/>
    <property type="project" value="TreeGrafter"/>
</dbReference>
<dbReference type="AlphaFoldDB" id="W9Y547"/>
<keyword evidence="7" id="KW-1185">Reference proteome</keyword>
<dbReference type="SMART" id="SM00338">
    <property type="entry name" value="BRLZ"/>
    <property type="match status" value="1"/>
</dbReference>
<evidence type="ECO:0000259" key="5">
    <source>
        <dbReference type="PROSITE" id="PS50217"/>
    </source>
</evidence>
<evidence type="ECO:0000313" key="7">
    <source>
        <dbReference type="Proteomes" id="UP000019478"/>
    </source>
</evidence>
<organism evidence="6 7">
    <name type="scientific">Capronia epimyces CBS 606.96</name>
    <dbReference type="NCBI Taxonomy" id="1182542"/>
    <lineage>
        <taxon>Eukaryota</taxon>
        <taxon>Fungi</taxon>
        <taxon>Dikarya</taxon>
        <taxon>Ascomycota</taxon>
        <taxon>Pezizomycotina</taxon>
        <taxon>Eurotiomycetes</taxon>
        <taxon>Chaetothyriomycetidae</taxon>
        <taxon>Chaetothyriales</taxon>
        <taxon>Herpotrichiellaceae</taxon>
        <taxon>Capronia</taxon>
    </lineage>
</organism>
<dbReference type="PROSITE" id="PS50217">
    <property type="entry name" value="BZIP"/>
    <property type="match status" value="1"/>
</dbReference>